<feature type="non-terminal residue" evidence="2">
    <location>
        <position position="62"/>
    </location>
</feature>
<name>A0A9N9AD38_9GLOM</name>
<protein>
    <submittedName>
        <fullName evidence="2">12032_t:CDS:1</fullName>
    </submittedName>
</protein>
<comment type="caution">
    <text evidence="2">The sequence shown here is derived from an EMBL/GenBank/DDBJ whole genome shotgun (WGS) entry which is preliminary data.</text>
</comment>
<evidence type="ECO:0000313" key="2">
    <source>
        <dbReference type="EMBL" id="CAG8525925.1"/>
    </source>
</evidence>
<accession>A0A9N9AD38</accession>
<reference evidence="2" key="1">
    <citation type="submission" date="2021-06" db="EMBL/GenBank/DDBJ databases">
        <authorList>
            <person name="Kallberg Y."/>
            <person name="Tangrot J."/>
            <person name="Rosling A."/>
        </authorList>
    </citation>
    <scope>NUCLEOTIDE SEQUENCE</scope>
    <source>
        <strain evidence="2">MA453B</strain>
    </source>
</reference>
<gene>
    <name evidence="2" type="ORF">DERYTH_LOCUS4106</name>
</gene>
<evidence type="ECO:0000256" key="1">
    <source>
        <dbReference type="SAM" id="MobiDB-lite"/>
    </source>
</evidence>
<dbReference type="Proteomes" id="UP000789405">
    <property type="component" value="Unassembled WGS sequence"/>
</dbReference>
<keyword evidence="3" id="KW-1185">Reference proteome</keyword>
<proteinExistence type="predicted"/>
<feature type="region of interest" description="Disordered" evidence="1">
    <location>
        <begin position="1"/>
        <end position="62"/>
    </location>
</feature>
<feature type="compositionally biased region" description="Basic and acidic residues" evidence="1">
    <location>
        <begin position="11"/>
        <end position="44"/>
    </location>
</feature>
<dbReference type="AlphaFoldDB" id="A0A9N9AD38"/>
<dbReference type="EMBL" id="CAJVPY010001534">
    <property type="protein sequence ID" value="CAG8525925.1"/>
    <property type="molecule type" value="Genomic_DNA"/>
</dbReference>
<evidence type="ECO:0000313" key="3">
    <source>
        <dbReference type="Proteomes" id="UP000789405"/>
    </source>
</evidence>
<organism evidence="2 3">
    <name type="scientific">Dentiscutata erythropus</name>
    <dbReference type="NCBI Taxonomy" id="1348616"/>
    <lineage>
        <taxon>Eukaryota</taxon>
        <taxon>Fungi</taxon>
        <taxon>Fungi incertae sedis</taxon>
        <taxon>Mucoromycota</taxon>
        <taxon>Glomeromycotina</taxon>
        <taxon>Glomeromycetes</taxon>
        <taxon>Diversisporales</taxon>
        <taxon>Gigasporaceae</taxon>
        <taxon>Dentiscutata</taxon>
    </lineage>
</organism>
<sequence>MPKEKKKKKEKKDEKERFPTPEHILETYPEPEKSDDESAKERSNRLKRKRQAKYMHYQKLNQ</sequence>
<feature type="compositionally biased region" description="Basic residues" evidence="1">
    <location>
        <begin position="1"/>
        <end position="10"/>
    </location>
</feature>